<dbReference type="GO" id="GO:0019509">
    <property type="term" value="P:L-methionine salvage from methylthioadenosine"/>
    <property type="evidence" value="ECO:0007669"/>
    <property type="project" value="UniProtKB-UniRule"/>
</dbReference>
<feature type="site" description="Transition state stabilizer" evidence="2">
    <location>
        <position position="157"/>
    </location>
</feature>
<evidence type="ECO:0000313" key="3">
    <source>
        <dbReference type="EMBL" id="KYQ93287.1"/>
    </source>
</evidence>
<dbReference type="Pfam" id="PF01008">
    <property type="entry name" value="IF-2B"/>
    <property type="match status" value="1"/>
</dbReference>
<dbReference type="EC" id="5.3.1.23" evidence="2"/>
<dbReference type="OrthoDB" id="2461at2759"/>
<keyword evidence="4" id="KW-1185">Reference proteome</keyword>
<comment type="function">
    <text evidence="2">Catalyzes the interconversion of methylthioribose-1-phosphate (MTR-1-P) into methylthioribulose-1-phosphate (MTRu-1-P).</text>
</comment>
<comment type="pathway">
    <text evidence="2">Amino-acid biosynthesis; L-methionine biosynthesis via salvage pathway; L-methionine from S-methyl-5-thio-alpha-D-ribose 1-phosphate: step 1/6.</text>
</comment>
<dbReference type="GO" id="GO:0005737">
    <property type="term" value="C:cytoplasm"/>
    <property type="evidence" value="ECO:0007669"/>
    <property type="project" value="UniProtKB-SubCell"/>
</dbReference>
<gene>
    <name evidence="3" type="ORF">DLAC_05949</name>
</gene>
<dbReference type="NCBIfam" id="TIGR00512">
    <property type="entry name" value="salvage_mtnA"/>
    <property type="match status" value="1"/>
</dbReference>
<protein>
    <recommendedName>
        <fullName evidence="2">Methylthioribose-1-phosphate isomerase</fullName>
        <shortName evidence="2">M1Pi</shortName>
        <shortName evidence="2">MTR-1-P isomerase</shortName>
        <ecNumber evidence="2">5.3.1.23</ecNumber>
    </recommendedName>
    <alternativeName>
        <fullName evidence="2">S-methyl-5-thioribose-1-phosphate isomerase</fullName>
    </alternativeName>
    <alternativeName>
        <fullName evidence="2">Translation initiation factor eIF-2B subunit alpha/beta/delta-like protein</fullName>
    </alternativeName>
</protein>
<dbReference type="STRING" id="361077.A0A151ZH91"/>
<feature type="active site" description="Proton donor" evidence="2">
    <location>
        <position position="237"/>
    </location>
</feature>
<dbReference type="FunFam" id="1.20.120.420:FF:000003">
    <property type="entry name" value="Methylthioribose-1-phosphate isomerase"/>
    <property type="match status" value="1"/>
</dbReference>
<dbReference type="PANTHER" id="PTHR43475:SF1">
    <property type="entry name" value="METHYLTHIORIBOSE-1-PHOSPHATE ISOMERASE"/>
    <property type="match status" value="1"/>
</dbReference>
<dbReference type="InterPro" id="IPR027363">
    <property type="entry name" value="M1Pi_N"/>
</dbReference>
<comment type="similarity">
    <text evidence="2">Belongs to the eIF-2B alpha/beta/delta subunits family. MtnA subfamily.</text>
</comment>
<dbReference type="InterPro" id="IPR042529">
    <property type="entry name" value="IF_2B-like_C"/>
</dbReference>
<comment type="subcellular location">
    <subcellularLocation>
        <location evidence="2">Cytoplasm</location>
    </subcellularLocation>
    <subcellularLocation>
        <location evidence="2">Nucleus</location>
    </subcellularLocation>
</comment>
<dbReference type="OMA" id="RLWVDET"/>
<dbReference type="SUPFAM" id="SSF100950">
    <property type="entry name" value="NagB/RpiA/CoA transferase-like"/>
    <property type="match status" value="1"/>
</dbReference>
<comment type="caution">
    <text evidence="3">The sequence shown here is derived from an EMBL/GenBank/DDBJ whole genome shotgun (WGS) entry which is preliminary data.</text>
</comment>
<dbReference type="AlphaFoldDB" id="A0A151ZH91"/>
<dbReference type="PANTHER" id="PTHR43475">
    <property type="entry name" value="METHYLTHIORIBOSE-1-PHOSPHATE ISOMERASE"/>
    <property type="match status" value="1"/>
</dbReference>
<keyword evidence="2" id="KW-0963">Cytoplasm</keyword>
<organism evidence="3 4">
    <name type="scientific">Tieghemostelium lacteum</name>
    <name type="common">Slime mold</name>
    <name type="synonym">Dictyostelium lacteum</name>
    <dbReference type="NCBI Taxonomy" id="361077"/>
    <lineage>
        <taxon>Eukaryota</taxon>
        <taxon>Amoebozoa</taxon>
        <taxon>Evosea</taxon>
        <taxon>Eumycetozoa</taxon>
        <taxon>Dictyostelia</taxon>
        <taxon>Dictyosteliales</taxon>
        <taxon>Raperosteliaceae</taxon>
        <taxon>Tieghemostelium</taxon>
    </lineage>
</organism>
<proteinExistence type="inferred from homology"/>
<keyword evidence="1 2" id="KW-0413">Isomerase</keyword>
<evidence type="ECO:0000256" key="1">
    <source>
        <dbReference type="ARBA" id="ARBA00023235"/>
    </source>
</evidence>
<keyword evidence="2" id="KW-0486">Methionine biosynthesis</keyword>
<dbReference type="NCBIfam" id="NF004326">
    <property type="entry name" value="PRK05720.1"/>
    <property type="match status" value="1"/>
</dbReference>
<dbReference type="NCBIfam" id="TIGR00524">
    <property type="entry name" value="eIF-2B_rel"/>
    <property type="match status" value="1"/>
</dbReference>
<sequence>MKSFEFLSIRYNFENNKLEILDQRKLPDIEEWLVCSKPSDTIVYIKQLSVRGAPLIGIAASMSLYQYVRAENPNVDQIIHVSKELREARPTAVNLMYAMDEMIQVHLVEDHLTRDFSHENLGKLAWKIIDQEVQMCDQMSKWGATLIQNGENILTHCNTGSVATVGMGTALGVIREAHKQGKNIHVYVDETRPLLQGGRLTTYELQREGIPYTLICDNMAATLMRDGKIQRVLVGADRIAQNGDFANKIGTYSVAVLAHFHNIPFHCVAPLSTVDLNCQSGKDIPIEERNPQEVQGASGAFGQVRWAPKESKTFNPAFDVTPNNIITSIILDSGIYNQEQLKSLELLKLKKK</sequence>
<evidence type="ECO:0000256" key="2">
    <source>
        <dbReference type="HAMAP-Rule" id="MF_03119"/>
    </source>
</evidence>
<accession>A0A151ZH91</accession>
<dbReference type="InParanoid" id="A0A151ZH91"/>
<dbReference type="InterPro" id="IPR000649">
    <property type="entry name" value="IF-2B-related"/>
</dbReference>
<dbReference type="GO" id="GO:0003743">
    <property type="term" value="F:translation initiation factor activity"/>
    <property type="evidence" value="ECO:0007669"/>
    <property type="project" value="UniProtKB-KW"/>
</dbReference>
<dbReference type="GO" id="GO:0005634">
    <property type="term" value="C:nucleus"/>
    <property type="evidence" value="ECO:0007669"/>
    <property type="project" value="UniProtKB-SubCell"/>
</dbReference>
<evidence type="ECO:0000313" key="4">
    <source>
        <dbReference type="Proteomes" id="UP000076078"/>
    </source>
</evidence>
<dbReference type="HAMAP" id="MF_01678">
    <property type="entry name" value="Salvage_MtnA"/>
    <property type="match status" value="1"/>
</dbReference>
<dbReference type="GO" id="GO:0046523">
    <property type="term" value="F:S-methyl-5-thioribose-1-phosphate isomerase activity"/>
    <property type="evidence" value="ECO:0007669"/>
    <property type="project" value="UniProtKB-UniRule"/>
</dbReference>
<comment type="catalytic activity">
    <reaction evidence="2">
        <text>5-(methylsulfanyl)-alpha-D-ribose 1-phosphate = 5-(methylsulfanyl)-D-ribulose 1-phosphate</text>
        <dbReference type="Rhea" id="RHEA:19989"/>
        <dbReference type="ChEBI" id="CHEBI:58533"/>
        <dbReference type="ChEBI" id="CHEBI:58548"/>
        <dbReference type="EC" id="5.3.1.23"/>
    </reaction>
</comment>
<dbReference type="UniPathway" id="UPA00904">
    <property type="reaction ID" value="UER00874"/>
</dbReference>
<dbReference type="InterPro" id="IPR011559">
    <property type="entry name" value="Initiation_fac_2B_a/b/d"/>
</dbReference>
<dbReference type="FunCoup" id="A0A151ZH91">
    <property type="interactions" value="588"/>
</dbReference>
<keyword evidence="2" id="KW-0539">Nucleus</keyword>
<dbReference type="InterPro" id="IPR037171">
    <property type="entry name" value="NagB/RpiA_transferase-like"/>
</dbReference>
<keyword evidence="3" id="KW-0396">Initiation factor</keyword>
<dbReference type="Proteomes" id="UP000076078">
    <property type="component" value="Unassembled WGS sequence"/>
</dbReference>
<name>A0A151ZH91_TIELA</name>
<keyword evidence="3" id="KW-0648">Protein biosynthesis</keyword>
<dbReference type="EMBL" id="LODT01000028">
    <property type="protein sequence ID" value="KYQ93287.1"/>
    <property type="molecule type" value="Genomic_DNA"/>
</dbReference>
<keyword evidence="2" id="KW-0028">Amino-acid biosynthesis</keyword>
<reference evidence="3 4" key="1">
    <citation type="submission" date="2015-12" db="EMBL/GenBank/DDBJ databases">
        <title>Dictyostelia acquired genes for synthesis and detection of signals that induce cell-type specialization by lateral gene transfer from prokaryotes.</title>
        <authorList>
            <person name="Gloeckner G."/>
            <person name="Schaap P."/>
        </authorList>
    </citation>
    <scope>NUCLEOTIDE SEQUENCE [LARGE SCALE GENOMIC DNA]</scope>
    <source>
        <strain evidence="3 4">TK</strain>
    </source>
</reference>
<dbReference type="Gene3D" id="3.40.50.10470">
    <property type="entry name" value="Translation initiation factor eif-2b, domain 2"/>
    <property type="match status" value="1"/>
</dbReference>
<dbReference type="Gene3D" id="1.20.120.420">
    <property type="entry name" value="translation initiation factor eif-2b, domain 1"/>
    <property type="match status" value="1"/>
</dbReference>
<dbReference type="InterPro" id="IPR005251">
    <property type="entry name" value="IF-M1Pi"/>
</dbReference>
<dbReference type="FunFam" id="3.40.50.10470:FF:000006">
    <property type="entry name" value="Methylthioribose-1-phosphate isomerase"/>
    <property type="match status" value="1"/>
</dbReference>